<evidence type="ECO:0000256" key="1">
    <source>
        <dbReference type="SAM" id="MobiDB-lite"/>
    </source>
</evidence>
<dbReference type="EMBL" id="CP012605">
    <property type="protein sequence ID" value="ANH73455.1"/>
    <property type="molecule type" value="Genomic_DNA"/>
</dbReference>
<dbReference type="Proteomes" id="UP000077927">
    <property type="component" value="Chromosome 1"/>
</dbReference>
<protein>
    <submittedName>
        <fullName evidence="2">Uncharacterized protein</fullName>
    </submittedName>
</protein>
<accession>A0AAC9BGJ7</accession>
<gene>
    <name evidence="2" type="ORF">ACS15_0299</name>
</gene>
<sequence>MTVQIEEFRFNDRPWRLDWLGRIDYSGSSQSEPHILAYLSELKQPVPGKLLSTPALSEPRAHRVVPVKIGLLPFLKVGTMWIDGVAHAPPQPHDEVELNLQYNQIELVRFDGSVRVDGESVPLLSPQRYSIGRDASKEVAGSQLAVAYNPTPNLQLVAIPSTVLFQTCAVTSAKAIRRLVFGEINKIVDPEHGFLQGQPDTYKVTLFKDFHDSEAHTLANLVADPVAREQLAGFRRTLITQSANFDRSRGGSYPETHIQFGLPFSNPAKLRVRGKFLPFEVKRNGKKKMLWGFLATEIVDLSVRLIFDNLVIERKNNAKQGENADDPDLPYAFGSTVRSPVTQGDPVQPTTSVRDPAANLDKLILEACGGFTPVGLTLVSNPKEVQKYQGRPLVRPEDGADFGGRGTTGEPQGNSSGLAEVDIDAQPTPSLPVKLDEFLKALEILAERGIRFATLAASVNHRKVGEHVVNYLPRKIRNIRNWHLTSNEPHAAPRGYVVAELHRGGVWHYLIDLERKESKATGSLALAYIRHHTGERIEPPKLGGFMVDVVKESGWVGAIEFYRQWVYTQIQHKPSKGVEAFANAIAAKF</sequence>
<proteinExistence type="predicted"/>
<feature type="region of interest" description="Disordered" evidence="1">
    <location>
        <begin position="393"/>
        <end position="422"/>
    </location>
</feature>
<organism evidence="2 3">
    <name type="scientific">Ralstonia insidiosa</name>
    <dbReference type="NCBI Taxonomy" id="190721"/>
    <lineage>
        <taxon>Bacteria</taxon>
        <taxon>Pseudomonadati</taxon>
        <taxon>Pseudomonadota</taxon>
        <taxon>Betaproteobacteria</taxon>
        <taxon>Burkholderiales</taxon>
        <taxon>Burkholderiaceae</taxon>
        <taxon>Ralstonia</taxon>
    </lineage>
</organism>
<evidence type="ECO:0000313" key="2">
    <source>
        <dbReference type="EMBL" id="ANH73455.1"/>
    </source>
</evidence>
<evidence type="ECO:0000313" key="3">
    <source>
        <dbReference type="Proteomes" id="UP000077927"/>
    </source>
</evidence>
<reference evidence="2 3" key="1">
    <citation type="submission" date="2015-09" db="EMBL/GenBank/DDBJ databases">
        <authorList>
            <person name="Xu Y."/>
            <person name="Nagy A."/>
            <person name="Liu N.T."/>
            <person name="Nou X."/>
        </authorList>
    </citation>
    <scope>NUCLEOTIDE SEQUENCE [LARGE SCALE GENOMIC DNA]</scope>
    <source>
        <strain evidence="2 3">FC1138</strain>
    </source>
</reference>
<name>A0AAC9BGJ7_9RALS</name>
<dbReference type="KEGG" id="rin:ACS15_0299"/>
<dbReference type="AlphaFoldDB" id="A0AAC9BGJ7"/>